<feature type="compositionally biased region" description="Basic and acidic residues" evidence="5">
    <location>
        <begin position="597"/>
        <end position="610"/>
    </location>
</feature>
<dbReference type="OrthoDB" id="546632at2759"/>
<dbReference type="SMART" id="SM00471">
    <property type="entry name" value="HDc"/>
    <property type="match status" value="1"/>
</dbReference>
<sequence length="652" mass="74922">MTSRKCSVILVDRSATHQDTLVTQLHSTFGEVTIVANASAALRSLQTKQKYTANPSLLLFDNERGCDEHEDTISVIHSFSSQLLHRSIKNIVTIVLSENEDEDYMLRCLEHGAVDYVLKPLRPDTMKTLFLNLHRYNYESGNEKEITKQRMRTNIRRQGPSWRNFTDRLKGVYNDDVWIPRAIVNYYTPEPTLSRSRIQVSADRNEFLKSRVCSWDFMPLHLSDTDLIHCVFLILEQVLNIPELEEFRVSGDDLYNFIFDICNSYNNQNPYHNFRHAVDVMQTTYYILCKVGVLRPLFEDALAGFSRTRKGSGYSGSKQRKLIQELMRPIDTLALLMASLGHDVGHPGVTNRFLVNTGTPLAMLYNDRSVLENYHSMAFFHILHMQPKLGKLTLNYQRPDLQWFRKLVVHCILMTDMSLHDDFVESIEEQSTRIHTANLQDEVVANTEREVICGAIIKCADIGNCSRPFPLAKRWACNLAEEFFLQGDLEKELELDVLPMNDRQNVNLARFQLAFKRNIAMKLFVALSKIIPEMEFCLDFIGENIEEWTNVLAEDEGEEAAKEFALENAGESDEEEEIEEAIEETDRESSISIPFAKDIHRDRVPSDGRIEGPYVLSPSPRSPRDCTTPRNSQGNQSNQNNSPSPMRRTPPR</sequence>
<feature type="domain" description="Response regulatory" evidence="6">
    <location>
        <begin position="7"/>
        <end position="134"/>
    </location>
</feature>
<evidence type="ECO:0000256" key="4">
    <source>
        <dbReference type="RuleBase" id="RU363067"/>
    </source>
</evidence>
<dbReference type="AlphaFoldDB" id="A0A1X2HLY0"/>
<dbReference type="OMA" id="NINTWEN"/>
<proteinExistence type="inferred from homology"/>
<dbReference type="InterPro" id="IPR002073">
    <property type="entry name" value="PDEase_catalytic_dom"/>
</dbReference>
<dbReference type="Gene3D" id="1.10.1300.10">
    <property type="entry name" value="3'5'-cyclic nucleotide phosphodiesterase, catalytic domain"/>
    <property type="match status" value="1"/>
</dbReference>
<dbReference type="Proteomes" id="UP000242180">
    <property type="component" value="Unassembled WGS sequence"/>
</dbReference>
<dbReference type="InterPro" id="IPR023174">
    <property type="entry name" value="PDEase_CS"/>
</dbReference>
<dbReference type="EC" id="3.1.4.-" evidence="4"/>
<dbReference type="SUPFAM" id="SSF109604">
    <property type="entry name" value="HD-domain/PDEase-like"/>
    <property type="match status" value="1"/>
</dbReference>
<dbReference type="InterPro" id="IPR036971">
    <property type="entry name" value="PDEase_catalytic_dom_sf"/>
</dbReference>
<dbReference type="PROSITE" id="PS00126">
    <property type="entry name" value="PDEASE_I_1"/>
    <property type="match status" value="1"/>
</dbReference>
<feature type="region of interest" description="Disordered" evidence="5">
    <location>
        <begin position="565"/>
        <end position="652"/>
    </location>
</feature>
<dbReference type="SUPFAM" id="SSF52172">
    <property type="entry name" value="CheY-like"/>
    <property type="match status" value="1"/>
</dbReference>
<reference evidence="8 9" key="1">
    <citation type="submission" date="2016-07" db="EMBL/GenBank/DDBJ databases">
        <title>Pervasive Adenine N6-methylation of Active Genes in Fungi.</title>
        <authorList>
            <consortium name="DOE Joint Genome Institute"/>
            <person name="Mondo S.J."/>
            <person name="Dannebaum R.O."/>
            <person name="Kuo R.C."/>
            <person name="Labutti K."/>
            <person name="Haridas S."/>
            <person name="Kuo A."/>
            <person name="Salamov A."/>
            <person name="Ahrendt S.R."/>
            <person name="Lipzen A."/>
            <person name="Sullivan W."/>
            <person name="Andreopoulos W.B."/>
            <person name="Clum A."/>
            <person name="Lindquist E."/>
            <person name="Daum C."/>
            <person name="Ramamoorthy G.K."/>
            <person name="Gryganskyi A."/>
            <person name="Culley D."/>
            <person name="Magnuson J.K."/>
            <person name="James T.Y."/>
            <person name="O'Malley M.A."/>
            <person name="Stajich J.E."/>
            <person name="Spatafora J.W."/>
            <person name="Visel A."/>
            <person name="Grigoriev I.V."/>
        </authorList>
    </citation>
    <scope>NUCLEOTIDE SEQUENCE [LARGE SCALE GENOMIC DNA]</scope>
    <source>
        <strain evidence="8 9">NRRL 2496</strain>
    </source>
</reference>
<dbReference type="PANTHER" id="PTHR11347">
    <property type="entry name" value="CYCLIC NUCLEOTIDE PHOSPHODIESTERASE"/>
    <property type="match status" value="1"/>
</dbReference>
<feature type="compositionally biased region" description="Acidic residues" evidence="5">
    <location>
        <begin position="570"/>
        <end position="586"/>
    </location>
</feature>
<comment type="cofactor">
    <cofactor evidence="4">
        <name>a divalent metal cation</name>
        <dbReference type="ChEBI" id="CHEBI:60240"/>
    </cofactor>
    <text evidence="4">Binds 2 divalent metal cations per subunit. Site 1 may preferentially bind zinc ions, while site 2 has a preference for magnesium and/or manganese ions.</text>
</comment>
<feature type="modified residue" description="4-aspartylphosphate" evidence="3">
    <location>
        <position position="61"/>
    </location>
</feature>
<evidence type="ECO:0000313" key="9">
    <source>
        <dbReference type="Proteomes" id="UP000242180"/>
    </source>
</evidence>
<keyword evidence="2 4" id="KW-0378">Hydrolase</keyword>
<dbReference type="GO" id="GO:0000160">
    <property type="term" value="P:phosphorelay signal transduction system"/>
    <property type="evidence" value="ECO:0007669"/>
    <property type="project" value="InterPro"/>
</dbReference>
<dbReference type="GO" id="GO:0004114">
    <property type="term" value="F:3',5'-cyclic-nucleotide phosphodiesterase activity"/>
    <property type="evidence" value="ECO:0007669"/>
    <property type="project" value="InterPro"/>
</dbReference>
<dbReference type="InParanoid" id="A0A1X2HLY0"/>
<dbReference type="InterPro" id="IPR003607">
    <property type="entry name" value="HD/PDEase_dom"/>
</dbReference>
<evidence type="ECO:0000259" key="6">
    <source>
        <dbReference type="PROSITE" id="PS50110"/>
    </source>
</evidence>
<protein>
    <recommendedName>
        <fullName evidence="4">Phosphodiesterase</fullName>
        <ecNumber evidence="4">3.1.4.-</ecNumber>
    </recommendedName>
</protein>
<keyword evidence="1 4" id="KW-0479">Metal-binding</keyword>
<evidence type="ECO:0000256" key="2">
    <source>
        <dbReference type="ARBA" id="ARBA00022801"/>
    </source>
</evidence>
<organism evidence="8 9">
    <name type="scientific">Syncephalastrum racemosum</name>
    <name type="common">Filamentous fungus</name>
    <dbReference type="NCBI Taxonomy" id="13706"/>
    <lineage>
        <taxon>Eukaryota</taxon>
        <taxon>Fungi</taxon>
        <taxon>Fungi incertae sedis</taxon>
        <taxon>Mucoromycota</taxon>
        <taxon>Mucoromycotina</taxon>
        <taxon>Mucoromycetes</taxon>
        <taxon>Mucorales</taxon>
        <taxon>Syncephalastraceae</taxon>
        <taxon>Syncephalastrum</taxon>
    </lineage>
</organism>
<dbReference type="STRING" id="13706.A0A1X2HLY0"/>
<dbReference type="SMART" id="SM00448">
    <property type="entry name" value="REC"/>
    <property type="match status" value="1"/>
</dbReference>
<dbReference type="PROSITE" id="PS51845">
    <property type="entry name" value="PDEASE_I_2"/>
    <property type="match status" value="1"/>
</dbReference>
<dbReference type="Gene3D" id="3.40.50.2300">
    <property type="match status" value="1"/>
</dbReference>
<gene>
    <name evidence="8" type="ORF">BCR43DRAFT_484978</name>
</gene>
<evidence type="ECO:0000256" key="1">
    <source>
        <dbReference type="ARBA" id="ARBA00022723"/>
    </source>
</evidence>
<dbReference type="GO" id="GO:0046872">
    <property type="term" value="F:metal ion binding"/>
    <property type="evidence" value="ECO:0007669"/>
    <property type="project" value="UniProtKB-KW"/>
</dbReference>
<keyword evidence="3" id="KW-0597">Phosphoprotein</keyword>
<evidence type="ECO:0000313" key="8">
    <source>
        <dbReference type="EMBL" id="ORZ00302.1"/>
    </source>
</evidence>
<dbReference type="InterPro" id="IPR011006">
    <property type="entry name" value="CheY-like_superfamily"/>
</dbReference>
<feature type="domain" description="PDEase" evidence="7">
    <location>
        <begin position="195"/>
        <end position="555"/>
    </location>
</feature>
<comment type="similarity">
    <text evidence="4">Belongs to the cyclic nucleotide phosphodiesterase family.</text>
</comment>
<comment type="caution">
    <text evidence="8">The sequence shown here is derived from an EMBL/GenBank/DDBJ whole genome shotgun (WGS) entry which is preliminary data.</text>
</comment>
<accession>A0A1X2HLY0</accession>
<dbReference type="InterPro" id="IPR001789">
    <property type="entry name" value="Sig_transdc_resp-reg_receiver"/>
</dbReference>
<evidence type="ECO:0000256" key="3">
    <source>
        <dbReference type="PROSITE-ProRule" id="PRU00169"/>
    </source>
</evidence>
<keyword evidence="9" id="KW-1185">Reference proteome</keyword>
<dbReference type="EMBL" id="MCGN01000002">
    <property type="protein sequence ID" value="ORZ00302.1"/>
    <property type="molecule type" value="Genomic_DNA"/>
</dbReference>
<name>A0A1X2HLY0_SYNRA</name>
<dbReference type="PROSITE" id="PS50110">
    <property type="entry name" value="RESPONSE_REGULATORY"/>
    <property type="match status" value="1"/>
</dbReference>
<dbReference type="CDD" id="cd00077">
    <property type="entry name" value="HDc"/>
    <property type="match status" value="1"/>
</dbReference>
<feature type="compositionally biased region" description="Low complexity" evidence="5">
    <location>
        <begin position="629"/>
        <end position="652"/>
    </location>
</feature>
<dbReference type="Pfam" id="PF00233">
    <property type="entry name" value="PDEase_I"/>
    <property type="match status" value="1"/>
</dbReference>
<evidence type="ECO:0000259" key="7">
    <source>
        <dbReference type="PROSITE" id="PS51845"/>
    </source>
</evidence>
<evidence type="ECO:0000256" key="5">
    <source>
        <dbReference type="SAM" id="MobiDB-lite"/>
    </source>
</evidence>